<evidence type="ECO:0000256" key="1">
    <source>
        <dbReference type="SAM" id="MobiDB-lite"/>
    </source>
</evidence>
<keyword evidence="3" id="KW-1185">Reference proteome</keyword>
<dbReference type="Gene3D" id="1.20.120.1750">
    <property type="match status" value="1"/>
</dbReference>
<gene>
    <name evidence="2" type="ORF">DCS_01025</name>
</gene>
<accession>A0A151GS49</accession>
<dbReference type="InterPro" id="IPR031127">
    <property type="entry name" value="E3_UB_ligase_RBR"/>
</dbReference>
<proteinExistence type="predicted"/>
<sequence length="725" mass="78850">MFATQLQALAADADTPMDTQKQLPELNESRYCTEVLQLSIDKPELDLDCELLARAHTVGIQATLPSLGKKRERIRSIATSESTTSESTTSTFPERSSSLAASDGTASTCLSPGSSIIGTPSSTTDPDLAANTGSASVIKEAKSPSFASYDKYLAGLVRVARDAIGDASNRKSTNAADGGVFSAIGASKSLSAIKHRIRLRKKPPHSSESADPCQSGGLDLKKSTPLLQPPPCGHARCAECVRPLVDEASADPSKVPPSRCCPKPSSVLQAVVEPMMQDDFLRAVVEFAAPGESGLLCSNLSCAEFIPHRTHVNPNRPLAATCRKCLTLVCTICKHDAHPIGAGCPEDLEVESGSKDGDRPAVRRCYRCRTLVVRPRGSASLTCDDCEAQFCSMCGGVWDSTGNGCPNICCSDEVADVHGDDGGQSAEEREQAESRTAQHAALQGLRREQEREMQRFLAFKDQTKHAMHGRHLESENTRRTKRAAQDAATEERHAAATTQLEDRQVAEEMELRACLEQSARTLTFRIKHMEAYCEGLGRNTIADADADVDVAVGADARNHALLPPRVVTEQNLRDLGRQYNLRDSLETRHQAKINMMRDRQAHAMDELLECQADELQALAGQQGRERDELEAEFTREEAVIDGVFEERRTRLVARWSLAIEVLCKELEQCDGLRYASMSLPTWAHDRTTEYKESASASMTEESSATSSTIPPIYTSTPSTATSTQP</sequence>
<reference evidence="2 3" key="1">
    <citation type="journal article" date="2016" name="Sci. Rep.">
        <title>Insights into Adaptations to a Near-Obligate Nematode Endoparasitic Lifestyle from the Finished Genome of Drechmeria coniospora.</title>
        <authorList>
            <person name="Zhang L."/>
            <person name="Zhou Z."/>
            <person name="Guo Q."/>
            <person name="Fokkens L."/>
            <person name="Miskei M."/>
            <person name="Pocsi I."/>
            <person name="Zhang W."/>
            <person name="Chen M."/>
            <person name="Wang L."/>
            <person name="Sun Y."/>
            <person name="Donzelli B.G."/>
            <person name="Gibson D.M."/>
            <person name="Nelson D.R."/>
            <person name="Luo J.G."/>
            <person name="Rep M."/>
            <person name="Liu H."/>
            <person name="Yang S."/>
            <person name="Wang J."/>
            <person name="Krasnoff S.B."/>
            <person name="Xu Y."/>
            <person name="Molnar I."/>
            <person name="Lin M."/>
        </authorList>
    </citation>
    <scope>NUCLEOTIDE SEQUENCE [LARGE SCALE GENOMIC DNA]</scope>
    <source>
        <strain evidence="2 3">ARSEF 6962</strain>
    </source>
</reference>
<feature type="region of interest" description="Disordered" evidence="1">
    <location>
        <begin position="71"/>
        <end position="106"/>
    </location>
</feature>
<feature type="compositionally biased region" description="Basic and acidic residues" evidence="1">
    <location>
        <begin position="489"/>
        <end position="503"/>
    </location>
</feature>
<dbReference type="GO" id="GO:0004842">
    <property type="term" value="F:ubiquitin-protein transferase activity"/>
    <property type="evidence" value="ECO:0007669"/>
    <property type="project" value="InterPro"/>
</dbReference>
<dbReference type="RefSeq" id="XP_040659243.1">
    <property type="nucleotide sequence ID" value="XM_040798360.1"/>
</dbReference>
<organism evidence="2 3">
    <name type="scientific">Drechmeria coniospora</name>
    <name type="common">Nematophagous fungus</name>
    <name type="synonym">Meria coniospora</name>
    <dbReference type="NCBI Taxonomy" id="98403"/>
    <lineage>
        <taxon>Eukaryota</taxon>
        <taxon>Fungi</taxon>
        <taxon>Dikarya</taxon>
        <taxon>Ascomycota</taxon>
        <taxon>Pezizomycotina</taxon>
        <taxon>Sordariomycetes</taxon>
        <taxon>Hypocreomycetidae</taxon>
        <taxon>Hypocreales</taxon>
        <taxon>Ophiocordycipitaceae</taxon>
        <taxon>Drechmeria</taxon>
    </lineage>
</organism>
<dbReference type="CDD" id="cd20335">
    <property type="entry name" value="BRcat_RBR"/>
    <property type="match status" value="1"/>
</dbReference>
<dbReference type="SUPFAM" id="SSF57850">
    <property type="entry name" value="RING/U-box"/>
    <property type="match status" value="1"/>
</dbReference>
<dbReference type="PANTHER" id="PTHR11685">
    <property type="entry name" value="RBR FAMILY RING FINGER AND IBR DOMAIN-CONTAINING"/>
    <property type="match status" value="1"/>
</dbReference>
<feature type="compositionally biased region" description="Low complexity" evidence="1">
    <location>
        <begin position="79"/>
        <end position="98"/>
    </location>
</feature>
<dbReference type="AlphaFoldDB" id="A0A151GS49"/>
<dbReference type="EMBL" id="LAYC01000001">
    <property type="protein sequence ID" value="KYK59891.1"/>
    <property type="molecule type" value="Genomic_DNA"/>
</dbReference>
<comment type="caution">
    <text evidence="2">The sequence shown here is derived from an EMBL/GenBank/DDBJ whole genome shotgun (WGS) entry which is preliminary data.</text>
</comment>
<evidence type="ECO:0008006" key="4">
    <source>
        <dbReference type="Google" id="ProtNLM"/>
    </source>
</evidence>
<dbReference type="Proteomes" id="UP000076580">
    <property type="component" value="Chromosome 01"/>
</dbReference>
<evidence type="ECO:0000313" key="2">
    <source>
        <dbReference type="EMBL" id="KYK59891.1"/>
    </source>
</evidence>
<evidence type="ECO:0000313" key="3">
    <source>
        <dbReference type="Proteomes" id="UP000076580"/>
    </source>
</evidence>
<dbReference type="GO" id="GO:0016567">
    <property type="term" value="P:protein ubiquitination"/>
    <property type="evidence" value="ECO:0007669"/>
    <property type="project" value="InterPro"/>
</dbReference>
<dbReference type="GeneID" id="63713668"/>
<feature type="region of interest" description="Disordered" evidence="1">
    <location>
        <begin position="691"/>
        <end position="725"/>
    </location>
</feature>
<feature type="region of interest" description="Disordered" evidence="1">
    <location>
        <begin position="460"/>
        <end position="503"/>
    </location>
</feature>
<feature type="compositionally biased region" description="Low complexity" evidence="1">
    <location>
        <begin position="693"/>
        <end position="725"/>
    </location>
</feature>
<feature type="region of interest" description="Disordered" evidence="1">
    <location>
        <begin position="198"/>
        <end position="220"/>
    </location>
</feature>
<protein>
    <recommendedName>
        <fullName evidence="4">IBR domain-containing protein</fullName>
    </recommendedName>
</protein>
<name>A0A151GS49_DRECN</name>
<dbReference type="STRING" id="98403.A0A151GS49"/>
<dbReference type="InParanoid" id="A0A151GS49"/>